<proteinExistence type="predicted"/>
<evidence type="ECO:0000256" key="1">
    <source>
        <dbReference type="SAM" id="Phobius"/>
    </source>
</evidence>
<comment type="caution">
    <text evidence="2">The sequence shown here is derived from an EMBL/GenBank/DDBJ whole genome shotgun (WGS) entry which is preliminary data.</text>
</comment>
<dbReference type="EMBL" id="JAHRIO010060195">
    <property type="protein sequence ID" value="MEQ2177587.1"/>
    <property type="molecule type" value="Genomic_DNA"/>
</dbReference>
<name>A0ABV0P1J2_9TELE</name>
<gene>
    <name evidence="2" type="ORF">GOODEAATRI_005079</name>
</gene>
<organism evidence="2 3">
    <name type="scientific">Goodea atripinnis</name>
    <dbReference type="NCBI Taxonomy" id="208336"/>
    <lineage>
        <taxon>Eukaryota</taxon>
        <taxon>Metazoa</taxon>
        <taxon>Chordata</taxon>
        <taxon>Craniata</taxon>
        <taxon>Vertebrata</taxon>
        <taxon>Euteleostomi</taxon>
        <taxon>Actinopterygii</taxon>
        <taxon>Neopterygii</taxon>
        <taxon>Teleostei</taxon>
        <taxon>Neoteleostei</taxon>
        <taxon>Acanthomorphata</taxon>
        <taxon>Ovalentaria</taxon>
        <taxon>Atherinomorphae</taxon>
        <taxon>Cyprinodontiformes</taxon>
        <taxon>Goodeidae</taxon>
        <taxon>Goodea</taxon>
    </lineage>
</organism>
<sequence length="110" mass="12370">MLRTSHWIYEKNEPLFGLSGYVCVCVWDSVVGQIFALLMHPEAAAQKAVFGAPQCVPTPRCHIACMCKHACDSCVSELHKNAGLWREEKIGRRAIFKVGTLRLWTYMAVS</sequence>
<keyword evidence="1" id="KW-1133">Transmembrane helix</keyword>
<accession>A0ABV0P1J2</accession>
<keyword evidence="1" id="KW-0472">Membrane</keyword>
<dbReference type="Proteomes" id="UP001476798">
    <property type="component" value="Unassembled WGS sequence"/>
</dbReference>
<evidence type="ECO:0000313" key="2">
    <source>
        <dbReference type="EMBL" id="MEQ2177587.1"/>
    </source>
</evidence>
<keyword evidence="1" id="KW-0812">Transmembrane</keyword>
<protein>
    <submittedName>
        <fullName evidence="2">Uncharacterized protein</fullName>
    </submittedName>
</protein>
<evidence type="ECO:0000313" key="3">
    <source>
        <dbReference type="Proteomes" id="UP001476798"/>
    </source>
</evidence>
<reference evidence="2 3" key="1">
    <citation type="submission" date="2021-06" db="EMBL/GenBank/DDBJ databases">
        <authorList>
            <person name="Palmer J.M."/>
        </authorList>
    </citation>
    <scope>NUCLEOTIDE SEQUENCE [LARGE SCALE GENOMIC DNA]</scope>
    <source>
        <strain evidence="2 3">GA_2019</strain>
        <tissue evidence="2">Muscle</tissue>
    </source>
</reference>
<keyword evidence="3" id="KW-1185">Reference proteome</keyword>
<feature type="transmembrane region" description="Helical" evidence="1">
    <location>
        <begin position="15"/>
        <end position="38"/>
    </location>
</feature>